<dbReference type="Proteomes" id="UP000481454">
    <property type="component" value="Unassembled WGS sequence"/>
</dbReference>
<dbReference type="EMBL" id="JAALLZ010000004">
    <property type="protein sequence ID" value="NGU30631.1"/>
    <property type="molecule type" value="Genomic_DNA"/>
</dbReference>
<dbReference type="InterPro" id="IPR013324">
    <property type="entry name" value="RNA_pol_sigma_r3/r4-like"/>
</dbReference>
<dbReference type="GO" id="GO:0006352">
    <property type="term" value="P:DNA-templated transcription initiation"/>
    <property type="evidence" value="ECO:0007669"/>
    <property type="project" value="InterPro"/>
</dbReference>
<keyword evidence="2" id="KW-0731">Sigma factor</keyword>
<dbReference type="NCBIfam" id="TIGR02937">
    <property type="entry name" value="sigma70-ECF"/>
    <property type="match status" value="1"/>
</dbReference>
<dbReference type="Pfam" id="PF04545">
    <property type="entry name" value="Sigma70_r4"/>
    <property type="match status" value="1"/>
</dbReference>
<evidence type="ECO:0000313" key="8">
    <source>
        <dbReference type="Proteomes" id="UP000481454"/>
    </source>
</evidence>
<protein>
    <submittedName>
        <fullName evidence="7">Sigma-70 family RNA polymerase sigma factor</fullName>
    </submittedName>
</protein>
<dbReference type="Pfam" id="PF04542">
    <property type="entry name" value="Sigma70_r2"/>
    <property type="match status" value="1"/>
</dbReference>
<dbReference type="RefSeq" id="WP_003459405.1">
    <property type="nucleotide sequence ID" value="NZ_CATNWX010000006.1"/>
</dbReference>
<evidence type="ECO:0000259" key="6">
    <source>
        <dbReference type="Pfam" id="PF04545"/>
    </source>
</evidence>
<dbReference type="Gene3D" id="1.20.140.160">
    <property type="match status" value="1"/>
</dbReference>
<name>A0AAP6WP77_CLOPF</name>
<gene>
    <name evidence="7" type="ORF">G6Z34_10980</name>
</gene>
<dbReference type="InterPro" id="IPR013325">
    <property type="entry name" value="RNA_pol_sigma_r2"/>
</dbReference>
<evidence type="ECO:0000256" key="2">
    <source>
        <dbReference type="ARBA" id="ARBA00023082"/>
    </source>
</evidence>
<keyword evidence="4" id="KW-0804">Transcription</keyword>
<dbReference type="SUPFAM" id="SSF88946">
    <property type="entry name" value="Sigma2 domain of RNA polymerase sigma factors"/>
    <property type="match status" value="1"/>
</dbReference>
<dbReference type="InterPro" id="IPR007630">
    <property type="entry name" value="RNA_pol_sigma70_r4"/>
</dbReference>
<sequence length="181" mass="21326">MINVEDYIGAAYKVASKFYSKNWDMSIDEINSIAFLGLLKAKKRFEYKGVEFVTYAMKTIEYEIKNSLYRDRSKFRRKNIAGKDVYERIYTDSLDKEINSAEGVKLIDCLVEESNTDEYVENIDLKIAINKLNTYQRKILKMLYFDEKTQRETAKILSVHEKTISREKKKILNLLRETLTA</sequence>
<dbReference type="SUPFAM" id="SSF88659">
    <property type="entry name" value="Sigma3 and sigma4 domains of RNA polymerase sigma factors"/>
    <property type="match status" value="1"/>
</dbReference>
<evidence type="ECO:0000313" key="7">
    <source>
        <dbReference type="EMBL" id="NGU30631.1"/>
    </source>
</evidence>
<dbReference type="InterPro" id="IPR007627">
    <property type="entry name" value="RNA_pol_sigma70_r2"/>
</dbReference>
<dbReference type="InterPro" id="IPR014284">
    <property type="entry name" value="RNA_pol_sigma-70_dom"/>
</dbReference>
<organism evidence="7 8">
    <name type="scientific">Clostridium perfringens</name>
    <dbReference type="NCBI Taxonomy" id="1502"/>
    <lineage>
        <taxon>Bacteria</taxon>
        <taxon>Bacillati</taxon>
        <taxon>Bacillota</taxon>
        <taxon>Clostridia</taxon>
        <taxon>Eubacteriales</taxon>
        <taxon>Clostridiaceae</taxon>
        <taxon>Clostridium</taxon>
    </lineage>
</organism>
<accession>A0AAP6WP77</accession>
<keyword evidence="1" id="KW-0805">Transcription regulation</keyword>
<evidence type="ECO:0000259" key="5">
    <source>
        <dbReference type="Pfam" id="PF04542"/>
    </source>
</evidence>
<dbReference type="GO" id="GO:0016987">
    <property type="term" value="F:sigma factor activity"/>
    <property type="evidence" value="ECO:0007669"/>
    <property type="project" value="UniProtKB-KW"/>
</dbReference>
<evidence type="ECO:0000256" key="1">
    <source>
        <dbReference type="ARBA" id="ARBA00023015"/>
    </source>
</evidence>
<reference evidence="7 8" key="1">
    <citation type="submission" date="2020-02" db="EMBL/GenBank/DDBJ databases">
        <title>Genomic Insights into the Phylogeny and Genetic Plasticity of the Human and Animal Enteric Pathogen Clostridium perfringens.</title>
        <authorList>
            <person name="Feng Y."/>
            <person name="Hu Y."/>
        </authorList>
    </citation>
    <scope>NUCLEOTIDE SEQUENCE [LARGE SCALE GENOMIC DNA]</scope>
    <source>
        <strain evidence="7 8">CP-40</strain>
    </source>
</reference>
<dbReference type="AlphaFoldDB" id="A0AAP6WP77"/>
<evidence type="ECO:0000256" key="3">
    <source>
        <dbReference type="ARBA" id="ARBA00023125"/>
    </source>
</evidence>
<dbReference type="Gene3D" id="1.10.1740.10">
    <property type="match status" value="1"/>
</dbReference>
<dbReference type="GO" id="GO:0003677">
    <property type="term" value="F:DNA binding"/>
    <property type="evidence" value="ECO:0007669"/>
    <property type="project" value="UniProtKB-KW"/>
</dbReference>
<keyword evidence="3" id="KW-0238">DNA-binding</keyword>
<proteinExistence type="predicted"/>
<feature type="domain" description="RNA polymerase sigma-70 region 2" evidence="5">
    <location>
        <begin position="4"/>
        <end position="71"/>
    </location>
</feature>
<feature type="domain" description="RNA polymerase sigma-70 region 4" evidence="6">
    <location>
        <begin position="128"/>
        <end position="177"/>
    </location>
</feature>
<comment type="caution">
    <text evidence="7">The sequence shown here is derived from an EMBL/GenBank/DDBJ whole genome shotgun (WGS) entry which is preliminary data.</text>
</comment>
<dbReference type="PANTHER" id="PTHR30385">
    <property type="entry name" value="SIGMA FACTOR F FLAGELLAR"/>
    <property type="match status" value="1"/>
</dbReference>
<evidence type="ECO:0000256" key="4">
    <source>
        <dbReference type="ARBA" id="ARBA00023163"/>
    </source>
</evidence>